<name>A0A916EDJ9_9GLOM</name>
<feature type="domain" description="HMG box" evidence="6">
    <location>
        <begin position="224"/>
        <end position="287"/>
    </location>
</feature>
<reference evidence="7" key="1">
    <citation type="submission" date="2020-05" db="EMBL/GenBank/DDBJ databases">
        <authorList>
            <person name="Rincon C."/>
            <person name="Sanders R I."/>
            <person name="Robbins C."/>
            <person name="Chaturvedi A."/>
        </authorList>
    </citation>
    <scope>NUCLEOTIDE SEQUENCE</scope>
    <source>
        <strain evidence="7">CHB12</strain>
    </source>
</reference>
<dbReference type="InterPro" id="IPR009071">
    <property type="entry name" value="HMG_box_dom"/>
</dbReference>
<feature type="domain" description="HMG box" evidence="6">
    <location>
        <begin position="119"/>
        <end position="187"/>
    </location>
</feature>
<dbReference type="GO" id="GO:0005634">
    <property type="term" value="C:nucleus"/>
    <property type="evidence" value="ECO:0007669"/>
    <property type="project" value="UniProtKB-SubCell"/>
</dbReference>
<organism evidence="7 8">
    <name type="scientific">Rhizophagus irregularis</name>
    <dbReference type="NCBI Taxonomy" id="588596"/>
    <lineage>
        <taxon>Eukaryota</taxon>
        <taxon>Fungi</taxon>
        <taxon>Fungi incertae sedis</taxon>
        <taxon>Mucoromycota</taxon>
        <taxon>Glomeromycotina</taxon>
        <taxon>Glomeromycetes</taxon>
        <taxon>Glomerales</taxon>
        <taxon>Glomeraceae</taxon>
        <taxon>Rhizophagus</taxon>
    </lineage>
</organism>
<evidence type="ECO:0000256" key="2">
    <source>
        <dbReference type="ARBA" id="ARBA00023125"/>
    </source>
</evidence>
<evidence type="ECO:0000313" key="7">
    <source>
        <dbReference type="EMBL" id="CAB5379846.1"/>
    </source>
</evidence>
<dbReference type="VEuPathDB" id="FungiDB:RhiirFUN_002526"/>
<dbReference type="InterPro" id="IPR050342">
    <property type="entry name" value="HMGB"/>
</dbReference>
<evidence type="ECO:0000256" key="1">
    <source>
        <dbReference type="ARBA" id="ARBA00004123"/>
    </source>
</evidence>
<feature type="DNA-binding region" description="HMG box" evidence="4">
    <location>
        <begin position="119"/>
        <end position="187"/>
    </location>
</feature>
<evidence type="ECO:0000256" key="3">
    <source>
        <dbReference type="ARBA" id="ARBA00023242"/>
    </source>
</evidence>
<dbReference type="Pfam" id="PF00505">
    <property type="entry name" value="HMG_box"/>
    <property type="match status" value="2"/>
</dbReference>
<feature type="DNA-binding region" description="HMG box" evidence="4">
    <location>
        <begin position="224"/>
        <end position="287"/>
    </location>
</feature>
<dbReference type="PANTHER" id="PTHR48112">
    <property type="entry name" value="HIGH MOBILITY GROUP PROTEIN DSP1"/>
    <property type="match status" value="1"/>
</dbReference>
<evidence type="ECO:0000259" key="6">
    <source>
        <dbReference type="PROSITE" id="PS50118"/>
    </source>
</evidence>
<comment type="subcellular location">
    <subcellularLocation>
        <location evidence="1">Nucleus</location>
    </subcellularLocation>
</comment>
<dbReference type="PROSITE" id="PS50118">
    <property type="entry name" value="HMG_BOX_2"/>
    <property type="match status" value="2"/>
</dbReference>
<dbReference type="Proteomes" id="UP000684084">
    <property type="component" value="Unassembled WGS sequence"/>
</dbReference>
<evidence type="ECO:0000256" key="4">
    <source>
        <dbReference type="PROSITE-ProRule" id="PRU00267"/>
    </source>
</evidence>
<protein>
    <recommendedName>
        <fullName evidence="6">HMG box domain-containing protein</fullName>
    </recommendedName>
</protein>
<proteinExistence type="predicted"/>
<keyword evidence="3 4" id="KW-0539">Nucleus</keyword>
<dbReference type="AlphaFoldDB" id="A0A916EDJ9"/>
<accession>A0A916EDJ9</accession>
<gene>
    <name evidence="7" type="ORF">CHRIB12_LOCUS16820</name>
</gene>
<dbReference type="CDD" id="cd00084">
    <property type="entry name" value="HMG-box_SF"/>
    <property type="match status" value="2"/>
</dbReference>
<evidence type="ECO:0000256" key="5">
    <source>
        <dbReference type="SAM" id="MobiDB-lite"/>
    </source>
</evidence>
<dbReference type="SMART" id="SM00398">
    <property type="entry name" value="HMG"/>
    <property type="match status" value="2"/>
</dbReference>
<comment type="caution">
    <text evidence="7">The sequence shown here is derived from an EMBL/GenBank/DDBJ whole genome shotgun (WGS) entry which is preliminary data.</text>
</comment>
<keyword evidence="2 4" id="KW-0238">DNA-binding</keyword>
<feature type="region of interest" description="Disordered" evidence="5">
    <location>
        <begin position="70"/>
        <end position="111"/>
    </location>
</feature>
<dbReference type="PANTHER" id="PTHR48112:SF32">
    <property type="entry name" value="HIGH MOBILITY GROUP PROTEIN B3"/>
    <property type="match status" value="1"/>
</dbReference>
<dbReference type="OrthoDB" id="1919336at2759"/>
<dbReference type="EMBL" id="CAGKOT010000041">
    <property type="protein sequence ID" value="CAB5379846.1"/>
    <property type="molecule type" value="Genomic_DNA"/>
</dbReference>
<evidence type="ECO:0000313" key="8">
    <source>
        <dbReference type="Proteomes" id="UP000684084"/>
    </source>
</evidence>
<sequence>MVSTNILRSSKFFLIVRNLKYCPVNRMNMLGKLSQSSLATRILGTTPSLYCNGRIVCVNLLRQYATTTTKNTKNTKKNTKNTKTTKTTKSTKTKRGSDSKSTQKKKKEKENVYLIPQEPKKPSTAYTLFFRDFFYERHKKNPEDKVTEIARLAGNEWVKLSAEEKNKYTNQYKEKRDEFKTSHEAWLRSLTLDQIAQENKRRRMEMSKGRRKSKLKLLKHPDQPKRPKTPYIHFVVERMSDNAEKGAVRIKELASEWRQLSDEDKEPYKKRYQQSKSEYETDMRAFEEKYIVTN</sequence>
<dbReference type="GO" id="GO:0003677">
    <property type="term" value="F:DNA binding"/>
    <property type="evidence" value="ECO:0007669"/>
    <property type="project" value="UniProtKB-UniRule"/>
</dbReference>